<dbReference type="Proteomes" id="UP001446205">
    <property type="component" value="Unassembled WGS sequence"/>
</dbReference>
<sequence>MKFSELPFGQQFEWQGENYSKVSPLMARQLVLEQTQQAIAQALECFLAAVGEPDNRKSDPAP</sequence>
<dbReference type="RefSeq" id="WP_341370700.1">
    <property type="nucleotide sequence ID" value="NZ_JBBPCO010000006.1"/>
</dbReference>
<accession>A0ABU9D806</accession>
<reference evidence="1 2" key="1">
    <citation type="submission" date="2024-04" db="EMBL/GenBank/DDBJ databases">
        <authorList>
            <person name="Abashina T."/>
            <person name="Shaikin A."/>
        </authorList>
    </citation>
    <scope>NUCLEOTIDE SEQUENCE [LARGE SCALE GENOMIC DNA]</scope>
    <source>
        <strain evidence="1 2">AAFK</strain>
    </source>
</reference>
<gene>
    <name evidence="1" type="ORF">WOB96_07690</name>
</gene>
<protein>
    <submittedName>
        <fullName evidence="1">Uncharacterized protein</fullName>
    </submittedName>
</protein>
<comment type="caution">
    <text evidence="1">The sequence shown here is derived from an EMBL/GenBank/DDBJ whole genome shotgun (WGS) entry which is preliminary data.</text>
</comment>
<evidence type="ECO:0000313" key="2">
    <source>
        <dbReference type="Proteomes" id="UP001446205"/>
    </source>
</evidence>
<evidence type="ECO:0000313" key="1">
    <source>
        <dbReference type="EMBL" id="MEK8089647.1"/>
    </source>
</evidence>
<organism evidence="1 2">
    <name type="scientific">Thermithiobacillus plumbiphilus</name>
    <dbReference type="NCBI Taxonomy" id="1729899"/>
    <lineage>
        <taxon>Bacteria</taxon>
        <taxon>Pseudomonadati</taxon>
        <taxon>Pseudomonadota</taxon>
        <taxon>Acidithiobacillia</taxon>
        <taxon>Acidithiobacillales</taxon>
        <taxon>Thermithiobacillaceae</taxon>
        <taxon>Thermithiobacillus</taxon>
    </lineage>
</organism>
<keyword evidence="2" id="KW-1185">Reference proteome</keyword>
<dbReference type="EMBL" id="JBBPCO010000006">
    <property type="protein sequence ID" value="MEK8089647.1"/>
    <property type="molecule type" value="Genomic_DNA"/>
</dbReference>
<name>A0ABU9D806_9PROT</name>
<proteinExistence type="predicted"/>